<feature type="region of interest" description="Disordered" evidence="1">
    <location>
        <begin position="1"/>
        <end position="283"/>
    </location>
</feature>
<dbReference type="SUPFAM" id="SSF54236">
    <property type="entry name" value="Ubiquitin-like"/>
    <property type="match status" value="1"/>
</dbReference>
<feature type="compositionally biased region" description="Pro residues" evidence="1">
    <location>
        <begin position="199"/>
        <end position="211"/>
    </location>
</feature>
<dbReference type="Proteomes" id="UP000230002">
    <property type="component" value="Unassembled WGS sequence"/>
</dbReference>
<dbReference type="PROSITE" id="PS50003">
    <property type="entry name" value="PH_DOMAIN"/>
    <property type="match status" value="1"/>
</dbReference>
<accession>A0A2G8RN76</accession>
<comment type="caution">
    <text evidence="3">The sequence shown here is derived from an EMBL/GenBank/DDBJ whole genome shotgun (WGS) entry which is preliminary data.</text>
</comment>
<name>A0A2G8RN76_9APHY</name>
<feature type="compositionally biased region" description="Low complexity" evidence="1">
    <location>
        <begin position="212"/>
        <end position="226"/>
    </location>
</feature>
<protein>
    <recommendedName>
        <fullName evidence="2">PH domain-containing protein</fullName>
    </recommendedName>
</protein>
<dbReference type="AlphaFoldDB" id="A0A2G8RN76"/>
<feature type="compositionally biased region" description="Basic and acidic residues" evidence="1">
    <location>
        <begin position="263"/>
        <end position="272"/>
    </location>
</feature>
<dbReference type="EMBL" id="AYKW01000069">
    <property type="protein sequence ID" value="PIL22768.1"/>
    <property type="molecule type" value="Genomic_DNA"/>
</dbReference>
<sequence length="593" mass="64907">MPPTSSPPKDDTTDDDVPLAQQIPGALKAQRTIRRQVRDELDQKRAERRARAQQALLQQQQQQQHEEQRPTIPSQQSSPSRPAGRPRTRTLPSTMNSPFSAGDLTNKLLSLQTSPPGATPPSVPPMPSSASPLPGRSKRPSFDGNEQHTSSLARGRTITGDLGSFAPSAQRSQPAQEGARTLRPTRSFHRRPRTADPETTPPLPAQTPPSAPLSRSGTSLSRSGTTSRRRPAVEEPLPPPPYSANAPALDRGKSTRSAPSRRPSYERQDRQENSGFVVTSRSRAATAQAQAQVAAAPPPLSPSVFAQPAKGSGAQMWQQRVFIGNMQRFVLVEIGSVTTAGDVLSIVDGQGALEQGRDGWMLWEVSQDFGMERPIRTFEMLNDVCGAWNSDKTVNLLVIKKTLLAPLLSPRAMPSSSPMCSGYVQWEYKRGKWQKRWMELREHSLWLSKRDTGKDAQFLCSLNNFDAYYVTRVHKAPKPYVFSVKSTDSLTYFEDTSDYVHVFSCGESEGKNWLEKILLARSYVLYQERNVVSASSAAATGSAAPSSSGAGALQRSGTRRRPAQPLLTVGPPKNDMVAPLNFEAPAGSLLARR</sequence>
<reference evidence="3 4" key="1">
    <citation type="journal article" date="2015" name="Sci. Rep.">
        <title>Chromosome-level genome map provides insights into diverse defense mechanisms in the medicinal fungus Ganoderma sinense.</title>
        <authorList>
            <person name="Zhu Y."/>
            <person name="Xu J."/>
            <person name="Sun C."/>
            <person name="Zhou S."/>
            <person name="Xu H."/>
            <person name="Nelson D.R."/>
            <person name="Qian J."/>
            <person name="Song J."/>
            <person name="Luo H."/>
            <person name="Xiang L."/>
            <person name="Li Y."/>
            <person name="Xu Z."/>
            <person name="Ji A."/>
            <person name="Wang L."/>
            <person name="Lu S."/>
            <person name="Hayward A."/>
            <person name="Sun W."/>
            <person name="Li X."/>
            <person name="Schwartz D.C."/>
            <person name="Wang Y."/>
            <person name="Chen S."/>
        </authorList>
    </citation>
    <scope>NUCLEOTIDE SEQUENCE [LARGE SCALE GENOMIC DNA]</scope>
    <source>
        <strain evidence="3 4">ZZ0214-1</strain>
    </source>
</reference>
<feature type="compositionally biased region" description="Low complexity" evidence="1">
    <location>
        <begin position="52"/>
        <end position="63"/>
    </location>
</feature>
<feature type="compositionally biased region" description="Polar residues" evidence="1">
    <location>
        <begin position="90"/>
        <end position="99"/>
    </location>
</feature>
<keyword evidence="4" id="KW-1185">Reference proteome</keyword>
<evidence type="ECO:0000259" key="2">
    <source>
        <dbReference type="PROSITE" id="PS50003"/>
    </source>
</evidence>
<dbReference type="SMART" id="SM00233">
    <property type="entry name" value="PH"/>
    <property type="match status" value="1"/>
</dbReference>
<dbReference type="STRING" id="1077348.A0A2G8RN76"/>
<dbReference type="InterPro" id="IPR001849">
    <property type="entry name" value="PH_domain"/>
</dbReference>
<dbReference type="SUPFAM" id="SSF50729">
    <property type="entry name" value="PH domain-like"/>
    <property type="match status" value="1"/>
</dbReference>
<dbReference type="InterPro" id="IPR029071">
    <property type="entry name" value="Ubiquitin-like_domsf"/>
</dbReference>
<evidence type="ECO:0000313" key="4">
    <source>
        <dbReference type="Proteomes" id="UP000230002"/>
    </source>
</evidence>
<dbReference type="PANTHER" id="PTHR38700:SF1">
    <property type="entry name" value="PH DOMAIN-CONTAINING PROTEIN"/>
    <property type="match status" value="1"/>
</dbReference>
<gene>
    <name evidence="3" type="ORF">GSI_15462</name>
</gene>
<feature type="domain" description="PH" evidence="2">
    <location>
        <begin position="417"/>
        <end position="522"/>
    </location>
</feature>
<evidence type="ECO:0000313" key="3">
    <source>
        <dbReference type="EMBL" id="PIL22768.1"/>
    </source>
</evidence>
<feature type="compositionally biased region" description="Polar residues" evidence="1">
    <location>
        <begin position="71"/>
        <end position="80"/>
    </location>
</feature>
<dbReference type="OrthoDB" id="43122at2759"/>
<feature type="compositionally biased region" description="Pro residues" evidence="1">
    <location>
        <begin position="117"/>
        <end position="127"/>
    </location>
</feature>
<dbReference type="Gene3D" id="2.30.29.30">
    <property type="entry name" value="Pleckstrin-homology domain (PH domain)/Phosphotyrosine-binding domain (PTB)"/>
    <property type="match status" value="1"/>
</dbReference>
<feature type="region of interest" description="Disordered" evidence="1">
    <location>
        <begin position="537"/>
        <end position="572"/>
    </location>
</feature>
<dbReference type="Gene3D" id="3.10.20.90">
    <property type="entry name" value="Phosphatidylinositol 3-kinase Catalytic Subunit, Chain A, domain 1"/>
    <property type="match status" value="1"/>
</dbReference>
<organism evidence="3 4">
    <name type="scientific">Ganoderma sinense ZZ0214-1</name>
    <dbReference type="NCBI Taxonomy" id="1077348"/>
    <lineage>
        <taxon>Eukaryota</taxon>
        <taxon>Fungi</taxon>
        <taxon>Dikarya</taxon>
        <taxon>Basidiomycota</taxon>
        <taxon>Agaricomycotina</taxon>
        <taxon>Agaricomycetes</taxon>
        <taxon>Polyporales</taxon>
        <taxon>Polyporaceae</taxon>
        <taxon>Ganoderma</taxon>
    </lineage>
</organism>
<feature type="compositionally biased region" description="Basic and acidic residues" evidence="1">
    <location>
        <begin position="36"/>
        <end position="45"/>
    </location>
</feature>
<dbReference type="PANTHER" id="PTHR38700">
    <property type="entry name" value="YALI0E22418P"/>
    <property type="match status" value="1"/>
</dbReference>
<evidence type="ECO:0000256" key="1">
    <source>
        <dbReference type="SAM" id="MobiDB-lite"/>
    </source>
</evidence>
<dbReference type="InterPro" id="IPR011993">
    <property type="entry name" value="PH-like_dom_sf"/>
</dbReference>
<dbReference type="PRINTS" id="PR01217">
    <property type="entry name" value="PRICHEXTENSN"/>
</dbReference>
<dbReference type="CDD" id="cd00821">
    <property type="entry name" value="PH"/>
    <property type="match status" value="1"/>
</dbReference>
<proteinExistence type="predicted"/>
<feature type="compositionally biased region" description="Low complexity" evidence="1">
    <location>
        <begin position="537"/>
        <end position="552"/>
    </location>
</feature>